<gene>
    <name evidence="2" type="ORF">EZS27_025228</name>
</gene>
<dbReference type="Pfam" id="PF13173">
    <property type="entry name" value="AAA_14"/>
    <property type="match status" value="1"/>
</dbReference>
<evidence type="ECO:0000313" key="2">
    <source>
        <dbReference type="EMBL" id="KAA6325575.1"/>
    </source>
</evidence>
<feature type="domain" description="AAA" evidence="1">
    <location>
        <begin position="9"/>
        <end position="91"/>
    </location>
</feature>
<dbReference type="PANTHER" id="PTHR33295:SF20">
    <property type="entry name" value="ATPASE"/>
    <property type="match status" value="1"/>
</dbReference>
<dbReference type="EMBL" id="SNRY01002335">
    <property type="protein sequence ID" value="KAA6325575.1"/>
    <property type="molecule type" value="Genomic_DNA"/>
</dbReference>
<dbReference type="SUPFAM" id="SSF52540">
    <property type="entry name" value="P-loop containing nucleoside triphosphate hydrolases"/>
    <property type="match status" value="1"/>
</dbReference>
<dbReference type="InterPro" id="IPR027417">
    <property type="entry name" value="P-loop_NTPase"/>
</dbReference>
<accession>A0A5J4QW61</accession>
<dbReference type="AlphaFoldDB" id="A0A5J4QW61"/>
<organism evidence="2">
    <name type="scientific">termite gut metagenome</name>
    <dbReference type="NCBI Taxonomy" id="433724"/>
    <lineage>
        <taxon>unclassified sequences</taxon>
        <taxon>metagenomes</taxon>
        <taxon>organismal metagenomes</taxon>
    </lineage>
</organism>
<sequence length="219" mass="25163">MKEHAATVTDDDLYNYIVSQTKADKKNYVFVDEIQEIPAFQHALQSLLAENRCDLYCTGSNANMLSGELATYLGGRYMEFPVHSLSYSEFLTFHRLNAGNESLLKYMRIGGMPYLIHLNGNEQLCFEYLRNLYSTILLKDVIARKQIRNVDFMERLVHFLADNTGCLFSASSISKYLKSQRQQLPVQMVIDYSTALMQAYFLHKAARMNIHGLKIFEVG</sequence>
<reference evidence="2" key="1">
    <citation type="submission" date="2019-03" db="EMBL/GenBank/DDBJ databases">
        <title>Single cell metagenomics reveals metabolic interactions within the superorganism composed of flagellate Streblomastix strix and complex community of Bacteroidetes bacteria on its surface.</title>
        <authorList>
            <person name="Treitli S.C."/>
            <person name="Kolisko M."/>
            <person name="Husnik F."/>
            <person name="Keeling P."/>
            <person name="Hampl V."/>
        </authorList>
    </citation>
    <scope>NUCLEOTIDE SEQUENCE</scope>
    <source>
        <strain evidence="2">STM</strain>
    </source>
</reference>
<proteinExistence type="predicted"/>
<comment type="caution">
    <text evidence="2">The sequence shown here is derived from an EMBL/GenBank/DDBJ whole genome shotgun (WGS) entry which is preliminary data.</text>
</comment>
<evidence type="ECO:0000259" key="1">
    <source>
        <dbReference type="Pfam" id="PF13173"/>
    </source>
</evidence>
<protein>
    <recommendedName>
        <fullName evidence="1">AAA domain-containing protein</fullName>
    </recommendedName>
</protein>
<name>A0A5J4QW61_9ZZZZ</name>
<dbReference type="PANTHER" id="PTHR33295">
    <property type="entry name" value="ATPASE"/>
    <property type="match status" value="1"/>
</dbReference>
<dbReference type="InterPro" id="IPR041682">
    <property type="entry name" value="AAA_14"/>
</dbReference>